<dbReference type="PANTHER" id="PTHR43233">
    <property type="entry name" value="FAMILY N-ACETYLTRANSFERASE, PUTATIVE (AFU_ORTHOLOGUE AFUA_6G03350)-RELATED"/>
    <property type="match status" value="1"/>
</dbReference>
<dbReference type="Pfam" id="PF13673">
    <property type="entry name" value="Acetyltransf_10"/>
    <property type="match status" value="1"/>
</dbReference>
<protein>
    <submittedName>
        <fullName evidence="2">GNAT family N-acetyltransferase</fullName>
    </submittedName>
</protein>
<proteinExistence type="predicted"/>
<keyword evidence="3" id="KW-1185">Reference proteome</keyword>
<sequence length="131" mass="14768">MLTYQNEPQLAAAELSGLFESSGIKRPFQDLERLQKMIDNADLVITARDGKRLVGIARSVTDFSYCCYLSDLAVDRAYQRQGIGEQLVMRVREAIGPEVSLVLLSAPSAVDYYPRLGFARSDKCFFIPRER</sequence>
<dbReference type="EMBL" id="JACXIY010000027">
    <property type="protein sequence ID" value="MBD2871129.1"/>
    <property type="molecule type" value="Genomic_DNA"/>
</dbReference>
<dbReference type="CDD" id="cd04301">
    <property type="entry name" value="NAT_SF"/>
    <property type="match status" value="1"/>
</dbReference>
<evidence type="ECO:0000259" key="1">
    <source>
        <dbReference type="PROSITE" id="PS51186"/>
    </source>
</evidence>
<dbReference type="RefSeq" id="WP_190864630.1">
    <property type="nucleotide sequence ID" value="NZ_JACXIY010000027.1"/>
</dbReference>
<gene>
    <name evidence="2" type="ORF">IDH41_21315</name>
</gene>
<dbReference type="Gene3D" id="3.40.630.30">
    <property type="match status" value="1"/>
</dbReference>
<organism evidence="2 3">
    <name type="scientific">Paenibacillus arenilitoris</name>
    <dbReference type="NCBI Taxonomy" id="2772299"/>
    <lineage>
        <taxon>Bacteria</taxon>
        <taxon>Bacillati</taxon>
        <taxon>Bacillota</taxon>
        <taxon>Bacilli</taxon>
        <taxon>Bacillales</taxon>
        <taxon>Paenibacillaceae</taxon>
        <taxon>Paenibacillus</taxon>
    </lineage>
</organism>
<reference evidence="2" key="1">
    <citation type="submission" date="2020-09" db="EMBL/GenBank/DDBJ databases">
        <title>A novel bacterium of genus Paenibacillus, isolated from South China Sea.</title>
        <authorList>
            <person name="Huang H."/>
            <person name="Mo K."/>
            <person name="Hu Y."/>
        </authorList>
    </citation>
    <scope>NUCLEOTIDE SEQUENCE</scope>
    <source>
        <strain evidence="2">IB182493</strain>
    </source>
</reference>
<dbReference type="GO" id="GO:0016747">
    <property type="term" value="F:acyltransferase activity, transferring groups other than amino-acyl groups"/>
    <property type="evidence" value="ECO:0007669"/>
    <property type="project" value="InterPro"/>
</dbReference>
<feature type="domain" description="N-acetyltransferase" evidence="1">
    <location>
        <begin position="5"/>
        <end position="131"/>
    </location>
</feature>
<dbReference type="Proteomes" id="UP000632125">
    <property type="component" value="Unassembled WGS sequence"/>
</dbReference>
<dbReference type="PANTHER" id="PTHR43233:SF1">
    <property type="entry name" value="FAMILY N-ACETYLTRANSFERASE, PUTATIVE (AFU_ORTHOLOGUE AFUA_6G03350)-RELATED"/>
    <property type="match status" value="1"/>
</dbReference>
<dbReference type="PROSITE" id="PS51186">
    <property type="entry name" value="GNAT"/>
    <property type="match status" value="1"/>
</dbReference>
<evidence type="ECO:0000313" key="2">
    <source>
        <dbReference type="EMBL" id="MBD2871129.1"/>
    </source>
</evidence>
<dbReference type="AlphaFoldDB" id="A0A927H905"/>
<evidence type="ECO:0000313" key="3">
    <source>
        <dbReference type="Proteomes" id="UP000632125"/>
    </source>
</evidence>
<name>A0A927H905_9BACL</name>
<dbReference type="InterPro" id="IPR016181">
    <property type="entry name" value="Acyl_CoA_acyltransferase"/>
</dbReference>
<dbReference type="InterPro" id="IPR053144">
    <property type="entry name" value="Acetyltransferase_Butenolide"/>
</dbReference>
<dbReference type="SUPFAM" id="SSF55729">
    <property type="entry name" value="Acyl-CoA N-acyltransferases (Nat)"/>
    <property type="match status" value="1"/>
</dbReference>
<accession>A0A927H905</accession>
<dbReference type="InterPro" id="IPR000182">
    <property type="entry name" value="GNAT_dom"/>
</dbReference>
<comment type="caution">
    <text evidence="2">The sequence shown here is derived from an EMBL/GenBank/DDBJ whole genome shotgun (WGS) entry which is preliminary data.</text>
</comment>